<reference evidence="2" key="1">
    <citation type="submission" date="2015-05" db="EMBL/GenBank/DDBJ databases">
        <authorList>
            <person name="Fogelqvist Johan"/>
        </authorList>
    </citation>
    <scope>NUCLEOTIDE SEQUENCE [LARGE SCALE GENOMIC DNA]</scope>
</reference>
<dbReference type="AlphaFoldDB" id="A0A0G4M675"/>
<protein>
    <submittedName>
        <fullName evidence="1">Uncharacterized protein</fullName>
    </submittedName>
</protein>
<gene>
    <name evidence="1" type="ORF">BN1723_000451</name>
</gene>
<evidence type="ECO:0000313" key="1">
    <source>
        <dbReference type="EMBL" id="CRK29460.1"/>
    </source>
</evidence>
<sequence>MTELGSIPPPKGANIGAVDGDLDTKYANLLDDVHELFAFYRYLNILVKGDDVYTYAKYVSPVNEFWAAEVDRFLEAMLHELNMEKIRHKHFGAL</sequence>
<organism evidence="1 2">
    <name type="scientific">Verticillium longisporum</name>
    <name type="common">Verticillium dahliae var. longisporum</name>
    <dbReference type="NCBI Taxonomy" id="100787"/>
    <lineage>
        <taxon>Eukaryota</taxon>
        <taxon>Fungi</taxon>
        <taxon>Dikarya</taxon>
        <taxon>Ascomycota</taxon>
        <taxon>Pezizomycotina</taxon>
        <taxon>Sordariomycetes</taxon>
        <taxon>Hypocreomycetidae</taxon>
        <taxon>Glomerellales</taxon>
        <taxon>Plectosphaerellaceae</taxon>
        <taxon>Verticillium</taxon>
    </lineage>
</organism>
<name>A0A0G4M675_VERLO</name>
<accession>A0A0G4M675</accession>
<proteinExistence type="predicted"/>
<evidence type="ECO:0000313" key="2">
    <source>
        <dbReference type="Proteomes" id="UP000045706"/>
    </source>
</evidence>
<dbReference type="EMBL" id="CVQI01022223">
    <property type="protein sequence ID" value="CRK29460.1"/>
    <property type="molecule type" value="Genomic_DNA"/>
</dbReference>
<dbReference type="Proteomes" id="UP000045706">
    <property type="component" value="Unassembled WGS sequence"/>
</dbReference>